<gene>
    <name evidence="2" type="ORF">C8F04DRAFT_1271854</name>
</gene>
<evidence type="ECO:0000313" key="2">
    <source>
        <dbReference type="EMBL" id="KAJ7023032.1"/>
    </source>
</evidence>
<proteinExistence type="predicted"/>
<dbReference type="AlphaFoldDB" id="A0AAD6WRW9"/>
<protein>
    <submittedName>
        <fullName evidence="2">Uncharacterized protein</fullName>
    </submittedName>
</protein>
<accession>A0AAD6WRW9</accession>
<dbReference type="EMBL" id="JARJCM010000196">
    <property type="protein sequence ID" value="KAJ7023032.1"/>
    <property type="molecule type" value="Genomic_DNA"/>
</dbReference>
<evidence type="ECO:0000256" key="1">
    <source>
        <dbReference type="SAM" id="MobiDB-lite"/>
    </source>
</evidence>
<reference evidence="2" key="1">
    <citation type="submission" date="2023-03" db="EMBL/GenBank/DDBJ databases">
        <title>Massive genome expansion in bonnet fungi (Mycena s.s.) driven by repeated elements and novel gene families across ecological guilds.</title>
        <authorList>
            <consortium name="Lawrence Berkeley National Laboratory"/>
            <person name="Harder C.B."/>
            <person name="Miyauchi S."/>
            <person name="Viragh M."/>
            <person name="Kuo A."/>
            <person name="Thoen E."/>
            <person name="Andreopoulos B."/>
            <person name="Lu D."/>
            <person name="Skrede I."/>
            <person name="Drula E."/>
            <person name="Henrissat B."/>
            <person name="Morin E."/>
            <person name="Kohler A."/>
            <person name="Barry K."/>
            <person name="LaButti K."/>
            <person name="Morin E."/>
            <person name="Salamov A."/>
            <person name="Lipzen A."/>
            <person name="Mereny Z."/>
            <person name="Hegedus B."/>
            <person name="Baldrian P."/>
            <person name="Stursova M."/>
            <person name="Weitz H."/>
            <person name="Taylor A."/>
            <person name="Grigoriev I.V."/>
            <person name="Nagy L.G."/>
            <person name="Martin F."/>
            <person name="Kauserud H."/>
        </authorList>
    </citation>
    <scope>NUCLEOTIDE SEQUENCE</scope>
    <source>
        <strain evidence="2">CBHHK200</strain>
    </source>
</reference>
<evidence type="ECO:0000313" key="3">
    <source>
        <dbReference type="Proteomes" id="UP001218188"/>
    </source>
</evidence>
<dbReference type="Proteomes" id="UP001218188">
    <property type="component" value="Unassembled WGS sequence"/>
</dbReference>
<feature type="compositionally biased region" description="Low complexity" evidence="1">
    <location>
        <begin position="68"/>
        <end position="84"/>
    </location>
</feature>
<sequence>MHFKIVGTELRTTRFKITWTISRTDYKNMKLGSEAEYKELVTETGKKAKVEAKLEISECELEAPPPAADGDGPGTAAGNATPAASAQNEEPADKHKHRKLNPEEEAMAKTIIDIQNPQRCSDRTCTSRFCFVGNPTAKHVRLTPLLLNTWAAAILAEMPNVTVTEPPPPEEEKMFWPLDDQLADIDDISMLASLRPPIIAASTSALNRGREPTEPLSTPKIPRRLFGSPAKPAKMDIPDFCAAFGLGDDILQRLVPMKLDGPQLLKYVDDKTLDLYLELGQRAKVRWDDILQRLVPMKLDGPQLLKYVDDKTQTYIWNWGSERRCDGLKTSGKWVKLGLM</sequence>
<organism evidence="2 3">
    <name type="scientific">Mycena alexandri</name>
    <dbReference type="NCBI Taxonomy" id="1745969"/>
    <lineage>
        <taxon>Eukaryota</taxon>
        <taxon>Fungi</taxon>
        <taxon>Dikarya</taxon>
        <taxon>Basidiomycota</taxon>
        <taxon>Agaricomycotina</taxon>
        <taxon>Agaricomycetes</taxon>
        <taxon>Agaricomycetidae</taxon>
        <taxon>Agaricales</taxon>
        <taxon>Marasmiineae</taxon>
        <taxon>Mycenaceae</taxon>
        <taxon>Mycena</taxon>
    </lineage>
</organism>
<feature type="region of interest" description="Disordered" evidence="1">
    <location>
        <begin position="61"/>
        <end position="101"/>
    </location>
</feature>
<comment type="caution">
    <text evidence="2">The sequence shown here is derived from an EMBL/GenBank/DDBJ whole genome shotgun (WGS) entry which is preliminary data.</text>
</comment>
<name>A0AAD6WRW9_9AGAR</name>
<keyword evidence="3" id="KW-1185">Reference proteome</keyword>